<feature type="transmembrane region" description="Helical" evidence="2">
    <location>
        <begin position="82"/>
        <end position="103"/>
    </location>
</feature>
<feature type="region of interest" description="Disordered" evidence="1">
    <location>
        <begin position="207"/>
        <end position="233"/>
    </location>
</feature>
<name>A0ABT0BI81_9SPHN</name>
<keyword evidence="4" id="KW-1185">Reference proteome</keyword>
<keyword evidence="2" id="KW-1133">Transmembrane helix</keyword>
<reference evidence="3" key="1">
    <citation type="submission" date="2022-03" db="EMBL/GenBank/DDBJ databases">
        <title>Identification of a novel bacterium isolated from mangrove sediments.</title>
        <authorList>
            <person name="Pan X."/>
        </authorList>
    </citation>
    <scope>NUCLEOTIDE SEQUENCE</scope>
    <source>
        <strain evidence="3">B1949</strain>
    </source>
</reference>
<comment type="caution">
    <text evidence="3">The sequence shown here is derived from an EMBL/GenBank/DDBJ whole genome shotgun (WGS) entry which is preliminary data.</text>
</comment>
<organism evidence="3 4">
    <name type="scientific">Novosphingobium organovorum</name>
    <dbReference type="NCBI Taxonomy" id="2930092"/>
    <lineage>
        <taxon>Bacteria</taxon>
        <taxon>Pseudomonadati</taxon>
        <taxon>Pseudomonadota</taxon>
        <taxon>Alphaproteobacteria</taxon>
        <taxon>Sphingomonadales</taxon>
        <taxon>Sphingomonadaceae</taxon>
        <taxon>Novosphingobium</taxon>
    </lineage>
</organism>
<dbReference type="EMBL" id="JALHLF010000140">
    <property type="protein sequence ID" value="MCJ2184745.1"/>
    <property type="molecule type" value="Genomic_DNA"/>
</dbReference>
<evidence type="ECO:0000256" key="1">
    <source>
        <dbReference type="SAM" id="MobiDB-lite"/>
    </source>
</evidence>
<dbReference type="Pfam" id="PF09997">
    <property type="entry name" value="DUF2238"/>
    <property type="match status" value="1"/>
</dbReference>
<evidence type="ECO:0000313" key="3">
    <source>
        <dbReference type="EMBL" id="MCJ2184745.1"/>
    </source>
</evidence>
<feature type="transmembrane region" description="Helical" evidence="2">
    <location>
        <begin position="24"/>
        <end position="41"/>
    </location>
</feature>
<evidence type="ECO:0000256" key="2">
    <source>
        <dbReference type="SAM" id="Phobius"/>
    </source>
</evidence>
<feature type="transmembrane region" description="Helical" evidence="2">
    <location>
        <begin position="115"/>
        <end position="133"/>
    </location>
</feature>
<dbReference type="InterPro" id="IPR014509">
    <property type="entry name" value="YjdF-like"/>
</dbReference>
<keyword evidence="2" id="KW-0812">Transmembrane</keyword>
<feature type="transmembrane region" description="Helical" evidence="2">
    <location>
        <begin position="53"/>
        <end position="70"/>
    </location>
</feature>
<evidence type="ECO:0008006" key="5">
    <source>
        <dbReference type="Google" id="ProtNLM"/>
    </source>
</evidence>
<evidence type="ECO:0000313" key="4">
    <source>
        <dbReference type="Proteomes" id="UP001162881"/>
    </source>
</evidence>
<dbReference type="Proteomes" id="UP001162881">
    <property type="component" value="Unassembled WGS sequence"/>
</dbReference>
<feature type="compositionally biased region" description="Low complexity" evidence="1">
    <location>
        <begin position="217"/>
        <end position="233"/>
    </location>
</feature>
<protein>
    <recommendedName>
        <fullName evidence="5">DUF2238 domain-containing protein</fullName>
    </recommendedName>
</protein>
<feature type="transmembrane region" description="Helical" evidence="2">
    <location>
        <begin position="166"/>
        <end position="184"/>
    </location>
</feature>
<keyword evidence="2" id="KW-0472">Membrane</keyword>
<gene>
    <name evidence="3" type="ORF">MTR62_18920</name>
</gene>
<accession>A0ABT0BI81</accession>
<proteinExistence type="predicted"/>
<dbReference type="RefSeq" id="WP_244023875.1">
    <property type="nucleotide sequence ID" value="NZ_JALHLF010000140.1"/>
</dbReference>
<sequence length="233" mass="25482">MTLAMLAVMALELASLAWTARWGHAALVVGLMAVIALPVVWRRGVLAVVPIEIQLGAVLFIFATLFLGEVRDFYERIWWWDLALHTSSGVLLGLLGFLTLYLLNESAIVRFALSPTFLACFAFCFSVTLGALWEVFEFAMDTLFATTMQKPMLGDPSGLTDTMWDLIVDGAGALLASALGLVTLRRARQAGHKDWLQRFVERHPRLFGPPPAQPDEAGAQAPDANDADPPLTV</sequence>